<evidence type="ECO:0000256" key="5">
    <source>
        <dbReference type="ARBA" id="ARBA00022842"/>
    </source>
</evidence>
<evidence type="ECO:0000256" key="4">
    <source>
        <dbReference type="ARBA" id="ARBA00022741"/>
    </source>
</evidence>
<keyword evidence="6" id="KW-0694">RNA-binding</keyword>
<dbReference type="Gene3D" id="1.10.3090.10">
    <property type="entry name" value="cca-adding enzyme, domain 2"/>
    <property type="match status" value="1"/>
</dbReference>
<organism evidence="8 9">
    <name type="scientific">Enterocloster hominis</name>
    <name type="common">ex Hitch et al. 2024</name>
    <dbReference type="NCBI Taxonomy" id="1917870"/>
    <lineage>
        <taxon>Bacteria</taxon>
        <taxon>Bacillati</taxon>
        <taxon>Bacillota</taxon>
        <taxon>Clostridia</taxon>
        <taxon>Lachnospirales</taxon>
        <taxon>Lachnospiraceae</taxon>
        <taxon>Enterocloster</taxon>
    </lineage>
</organism>
<gene>
    <name evidence="8" type="ORF">WMQ36_21900</name>
</gene>
<feature type="domain" description="CCA-adding enzyme C-terminal" evidence="7">
    <location>
        <begin position="111"/>
        <end position="245"/>
    </location>
</feature>
<keyword evidence="3" id="KW-0479">Metal-binding</keyword>
<evidence type="ECO:0000256" key="3">
    <source>
        <dbReference type="ARBA" id="ARBA00022723"/>
    </source>
</evidence>
<dbReference type="SUPFAM" id="SSF81891">
    <property type="entry name" value="Poly A polymerase C-terminal region-like"/>
    <property type="match status" value="1"/>
</dbReference>
<evidence type="ECO:0000313" key="9">
    <source>
        <dbReference type="Proteomes" id="UP001454086"/>
    </source>
</evidence>
<accession>A0ABV1DD04</accession>
<dbReference type="InterPro" id="IPR006675">
    <property type="entry name" value="HDIG_dom"/>
</dbReference>
<keyword evidence="1" id="KW-0819">tRNA processing</keyword>
<proteinExistence type="predicted"/>
<keyword evidence="2" id="KW-0808">Transferase</keyword>
<evidence type="ECO:0000256" key="6">
    <source>
        <dbReference type="ARBA" id="ARBA00022884"/>
    </source>
</evidence>
<dbReference type="Proteomes" id="UP001454086">
    <property type="component" value="Unassembled WGS sequence"/>
</dbReference>
<dbReference type="CDD" id="cd00077">
    <property type="entry name" value="HDc"/>
    <property type="match status" value="1"/>
</dbReference>
<dbReference type="InterPro" id="IPR003607">
    <property type="entry name" value="HD/PDEase_dom"/>
</dbReference>
<reference evidence="8 9" key="1">
    <citation type="submission" date="2024-03" db="EMBL/GenBank/DDBJ databases">
        <title>Human intestinal bacterial collection.</title>
        <authorList>
            <person name="Pauvert C."/>
            <person name="Hitch T.C.A."/>
            <person name="Clavel T."/>
        </authorList>
    </citation>
    <scope>NUCLEOTIDE SEQUENCE [LARGE SCALE GENOMIC DNA]</scope>
    <source>
        <strain evidence="8 9">CLA-SR-H021</strain>
    </source>
</reference>
<dbReference type="Gene3D" id="1.10.246.80">
    <property type="match status" value="1"/>
</dbReference>
<keyword evidence="9" id="KW-1185">Reference proteome</keyword>
<dbReference type="Pfam" id="PF13735">
    <property type="entry name" value="tRNA_NucTran2_2"/>
    <property type="match status" value="1"/>
</dbReference>
<keyword evidence="5" id="KW-0460">Magnesium</keyword>
<dbReference type="NCBIfam" id="TIGR00277">
    <property type="entry name" value="HDIG"/>
    <property type="match status" value="1"/>
</dbReference>
<dbReference type="InterPro" id="IPR050124">
    <property type="entry name" value="tRNA_CCA-adding_enzyme"/>
</dbReference>
<dbReference type="PANTHER" id="PTHR47545">
    <property type="entry name" value="MULTIFUNCTIONAL CCA PROTEIN"/>
    <property type="match status" value="1"/>
</dbReference>
<evidence type="ECO:0000256" key="2">
    <source>
        <dbReference type="ARBA" id="ARBA00022695"/>
    </source>
</evidence>
<name>A0ABV1DD04_9FIRM</name>
<protein>
    <submittedName>
        <fullName evidence="8">HD domain-containing protein</fullName>
    </submittedName>
</protein>
<evidence type="ECO:0000256" key="1">
    <source>
        <dbReference type="ARBA" id="ARBA00022694"/>
    </source>
</evidence>
<comment type="caution">
    <text evidence="8">The sequence shown here is derived from an EMBL/GenBank/DDBJ whole genome shotgun (WGS) entry which is preliminary data.</text>
</comment>
<sequence length="261" mass="29358">MEAENGCAAFTKAVLDKGLPDDSQAQGVLFAMVPELKAMVGFEQNNIHHVYDVWRHTMKALSSAGDDAIVRLAVLFHDIGKPQCYTEDERGTGHFYGHGAVSAGMTGRIMDRLGFDHDTREKVVELVKYHDLDLHGKHKSVRTWLNRLGKEQFYRLLEVFRCDAAGQNPEYLEADNARTDRVEAVLDEILATENCFRIKDLAVTGHDLIRMGCPQGRQVGEMLQRLWEAVSSGAVSNEPELLLDKAREWLCAYCTKTDGKY</sequence>
<keyword evidence="2" id="KW-0548">Nucleotidyltransferase</keyword>
<dbReference type="RefSeq" id="WP_008725064.1">
    <property type="nucleotide sequence ID" value="NZ_JBBMFM010000116.1"/>
</dbReference>
<dbReference type="InterPro" id="IPR032810">
    <property type="entry name" value="CCA-adding_enz_C"/>
</dbReference>
<dbReference type="EMBL" id="JBBMFM010000116">
    <property type="protein sequence ID" value="MEQ2427623.1"/>
    <property type="molecule type" value="Genomic_DNA"/>
</dbReference>
<keyword evidence="4" id="KW-0547">Nucleotide-binding</keyword>
<evidence type="ECO:0000259" key="7">
    <source>
        <dbReference type="Pfam" id="PF13735"/>
    </source>
</evidence>
<evidence type="ECO:0000313" key="8">
    <source>
        <dbReference type="EMBL" id="MEQ2427623.1"/>
    </source>
</evidence>